<comment type="caution">
    <text evidence="2">The sequence shown here is derived from an EMBL/GenBank/DDBJ whole genome shotgun (WGS) entry which is preliminary data.</text>
</comment>
<name>A0A7W4PP40_9PROT</name>
<gene>
    <name evidence="2" type="ORF">HLH28_16820</name>
</gene>
<keyword evidence="1" id="KW-0175">Coiled coil</keyword>
<keyword evidence="3" id="KW-1185">Reference proteome</keyword>
<evidence type="ECO:0000313" key="3">
    <source>
        <dbReference type="Proteomes" id="UP000578030"/>
    </source>
</evidence>
<protein>
    <submittedName>
        <fullName evidence="2">Uncharacterized protein</fullName>
    </submittedName>
</protein>
<dbReference type="Proteomes" id="UP000578030">
    <property type="component" value="Unassembled WGS sequence"/>
</dbReference>
<dbReference type="EMBL" id="JABEQM010000020">
    <property type="protein sequence ID" value="MBB2203214.1"/>
    <property type="molecule type" value="Genomic_DNA"/>
</dbReference>
<evidence type="ECO:0000313" key="2">
    <source>
        <dbReference type="EMBL" id="MBB2203214.1"/>
    </source>
</evidence>
<reference evidence="2 3" key="1">
    <citation type="submission" date="2020-04" db="EMBL/GenBank/DDBJ databases">
        <title>Description of novel Gluconacetobacter.</title>
        <authorList>
            <person name="Sombolestani A."/>
        </authorList>
    </citation>
    <scope>NUCLEOTIDE SEQUENCE [LARGE SCALE GENOMIC DNA]</scope>
    <source>
        <strain evidence="2 3">LMG 27802</strain>
    </source>
</reference>
<feature type="coiled-coil region" evidence="1">
    <location>
        <begin position="5"/>
        <end position="113"/>
    </location>
</feature>
<evidence type="ECO:0000256" key="1">
    <source>
        <dbReference type="SAM" id="Coils"/>
    </source>
</evidence>
<accession>A0A7W4PP40</accession>
<organism evidence="2 3">
    <name type="scientific">Gluconacetobacter tumulisoli</name>
    <dbReference type="NCBI Taxonomy" id="1286189"/>
    <lineage>
        <taxon>Bacteria</taxon>
        <taxon>Pseudomonadati</taxon>
        <taxon>Pseudomonadota</taxon>
        <taxon>Alphaproteobacteria</taxon>
        <taxon>Acetobacterales</taxon>
        <taxon>Acetobacteraceae</taxon>
        <taxon>Gluconacetobacter</taxon>
    </lineage>
</organism>
<dbReference type="AlphaFoldDB" id="A0A7W4PP40"/>
<sequence length="143" mass="16768">MEQALADVRTALERETQRRIQLNRQMELQRQVFSEELERRTLLDQRFATERETLRDALSSARTEIHQLQQDAATRKERIPALEQDLIGRANQISALERRISLLEQEIGDLRSSTSWRVTGPLRRLVRVLRPAAPDAFRRNRPS</sequence>
<dbReference type="RefSeq" id="WP_182961354.1">
    <property type="nucleotide sequence ID" value="NZ_JABEQM010000020.1"/>
</dbReference>
<proteinExistence type="predicted"/>